<feature type="region of interest" description="Disordered" evidence="1">
    <location>
        <begin position="276"/>
        <end position="307"/>
    </location>
</feature>
<dbReference type="AlphaFoldDB" id="A0A4Z0A408"/>
<gene>
    <name evidence="2" type="ORF">EWM64_g3035</name>
</gene>
<evidence type="ECO:0000256" key="1">
    <source>
        <dbReference type="SAM" id="MobiDB-lite"/>
    </source>
</evidence>
<name>A0A4Z0A408_9AGAM</name>
<keyword evidence="3" id="KW-1185">Reference proteome</keyword>
<evidence type="ECO:0000313" key="2">
    <source>
        <dbReference type="EMBL" id="TFY80981.1"/>
    </source>
</evidence>
<evidence type="ECO:0000313" key="3">
    <source>
        <dbReference type="Proteomes" id="UP000298061"/>
    </source>
</evidence>
<dbReference type="EMBL" id="SFCI01000264">
    <property type="protein sequence ID" value="TFY80981.1"/>
    <property type="molecule type" value="Genomic_DNA"/>
</dbReference>
<reference evidence="2 3" key="1">
    <citation type="submission" date="2019-02" db="EMBL/GenBank/DDBJ databases">
        <title>Genome sequencing of the rare red list fungi Hericium alpestre (H. flagellum).</title>
        <authorList>
            <person name="Buettner E."/>
            <person name="Kellner H."/>
        </authorList>
    </citation>
    <scope>NUCLEOTIDE SEQUENCE [LARGE SCALE GENOMIC DNA]</scope>
    <source>
        <strain evidence="2 3">DSM 108284</strain>
    </source>
</reference>
<organism evidence="2 3">
    <name type="scientific">Hericium alpestre</name>
    <dbReference type="NCBI Taxonomy" id="135208"/>
    <lineage>
        <taxon>Eukaryota</taxon>
        <taxon>Fungi</taxon>
        <taxon>Dikarya</taxon>
        <taxon>Basidiomycota</taxon>
        <taxon>Agaricomycotina</taxon>
        <taxon>Agaricomycetes</taxon>
        <taxon>Russulales</taxon>
        <taxon>Hericiaceae</taxon>
        <taxon>Hericium</taxon>
    </lineage>
</organism>
<dbReference type="Proteomes" id="UP000298061">
    <property type="component" value="Unassembled WGS sequence"/>
</dbReference>
<dbReference type="OrthoDB" id="3144405at2759"/>
<sequence>MANTLKFPWIADYLIDVAQTYGGNFIGVPVHEKGKKVQLVKFLTYQTSSADDCIWAKVSDKFNQIPVCFTAKALQEYEMLNLEDSQGKRLTAQNGAVVSIKQFQPVFRRIPVGENIQKMTKLETLALDVGSVSIIGSAHEPMFGSPQDLQCNESLQTWMEGLREPGGGGNVLKLRKEQQSPAEVADSGSVEPGRANEVKTSEPAIDTFVTVSRKGKEKAKQDVTPGSDERKKFNWDPYTREREPMFLRKRKNKMILAQLDELSIQNSTSNAISMEGLRRPYSNGGSPISTPKRTRKNASAKQHWSGGEWTNDADRVAAITIHATCYERWSLITKLSLVSAPELTKQLSCRFC</sequence>
<evidence type="ECO:0008006" key="4">
    <source>
        <dbReference type="Google" id="ProtNLM"/>
    </source>
</evidence>
<comment type="caution">
    <text evidence="2">The sequence shown here is derived from an EMBL/GenBank/DDBJ whole genome shotgun (WGS) entry which is preliminary data.</text>
</comment>
<feature type="region of interest" description="Disordered" evidence="1">
    <location>
        <begin position="176"/>
        <end position="198"/>
    </location>
</feature>
<protein>
    <recommendedName>
        <fullName evidence="4">Telomere replication protein EST3</fullName>
    </recommendedName>
</protein>
<proteinExistence type="predicted"/>
<accession>A0A4Z0A408</accession>